<dbReference type="SUPFAM" id="SSF55781">
    <property type="entry name" value="GAF domain-like"/>
    <property type="match status" value="1"/>
</dbReference>
<dbReference type="Gene3D" id="3.30.70.270">
    <property type="match status" value="1"/>
</dbReference>
<evidence type="ECO:0000256" key="2">
    <source>
        <dbReference type="ARBA" id="ARBA00034247"/>
    </source>
</evidence>
<dbReference type="EC" id="2.7.7.65" evidence="1"/>
<dbReference type="InterPro" id="IPR043128">
    <property type="entry name" value="Rev_trsase/Diguanyl_cyclase"/>
</dbReference>
<keyword evidence="4" id="KW-1133">Transmembrane helix</keyword>
<dbReference type="InterPro" id="IPR007891">
    <property type="entry name" value="CHASE3"/>
</dbReference>
<dbReference type="InterPro" id="IPR029787">
    <property type="entry name" value="Nucleotide_cyclase"/>
</dbReference>
<feature type="coiled-coil region" evidence="3">
    <location>
        <begin position="358"/>
        <end position="385"/>
    </location>
</feature>
<sequence>MDAEKKLNIAAGLVFVLILLIAVVPYRASLSTRATVVELGRIQNREEKFEQLIDALRDAETGQRGFLITAKDSYLEPYHVALGEIPDARGALLQMVQAQPQELAALEEIFRMVDLKLKDMAHMIEVRRAKGLAMAEPVIAVERGKEYMDALRQLIAVQQAHLANRRGELRQELERKSQDAFAVEVGATVANLLLLALLMVAMTRVLKARQATAALVQETANTLGRSAAEAERRNVQMEVSAEMLQALGSISSAAETSRIIASYCAKLLPGMSGTVYLYRSSRDLLEAQASWGGNSSSVEQLEPKDCWALQRGRAHATRNAGDLCCAHYAQQAVFPVGRLCIPLVTQGEVIGLIYFEGLAEDEASLKAQQQMLDRLTEQIALALSNVRLRETLRMQSIIDPLTGLFNRRYMDETLKRELGRTERKGLPLSLIVLDLDHFKRVNDTFGHDAGDLLLKSVANQVRDNIRGSDLACRFGGEELVLILPECDLATALERAERIRVAIASIDLLHAGQRRAAPTASFGVSQFPLHGADATALLKAADQALYRAKHSGRNRVVEAKP</sequence>
<dbReference type="InterPro" id="IPR003018">
    <property type="entry name" value="GAF"/>
</dbReference>
<dbReference type="PROSITE" id="PS50887">
    <property type="entry name" value="GGDEF"/>
    <property type="match status" value="1"/>
</dbReference>
<accession>A0ABU2CAK2</accession>
<dbReference type="InterPro" id="IPR000160">
    <property type="entry name" value="GGDEF_dom"/>
</dbReference>
<evidence type="ECO:0000259" key="5">
    <source>
        <dbReference type="PROSITE" id="PS50887"/>
    </source>
</evidence>
<proteinExistence type="predicted"/>
<evidence type="ECO:0000256" key="4">
    <source>
        <dbReference type="SAM" id="Phobius"/>
    </source>
</evidence>
<keyword evidence="7" id="KW-1185">Reference proteome</keyword>
<organism evidence="6 7">
    <name type="scientific">Rhodoferax ferrireducens</name>
    <dbReference type="NCBI Taxonomy" id="192843"/>
    <lineage>
        <taxon>Bacteria</taxon>
        <taxon>Pseudomonadati</taxon>
        <taxon>Pseudomonadota</taxon>
        <taxon>Betaproteobacteria</taxon>
        <taxon>Burkholderiales</taxon>
        <taxon>Comamonadaceae</taxon>
        <taxon>Rhodoferax</taxon>
    </lineage>
</organism>
<dbReference type="RefSeq" id="WP_310374408.1">
    <property type="nucleotide sequence ID" value="NZ_JAVDXT010000002.1"/>
</dbReference>
<reference evidence="6 7" key="1">
    <citation type="submission" date="2023-07" db="EMBL/GenBank/DDBJ databases">
        <title>Sorghum-associated microbial communities from plants grown in Nebraska, USA.</title>
        <authorList>
            <person name="Schachtman D."/>
        </authorList>
    </citation>
    <scope>NUCLEOTIDE SEQUENCE [LARGE SCALE GENOMIC DNA]</scope>
    <source>
        <strain evidence="6 7">BE313</strain>
    </source>
</reference>
<dbReference type="SMART" id="SM00267">
    <property type="entry name" value="GGDEF"/>
    <property type="match status" value="1"/>
</dbReference>
<dbReference type="InterPro" id="IPR029016">
    <property type="entry name" value="GAF-like_dom_sf"/>
</dbReference>
<dbReference type="EMBL" id="JAVDXT010000002">
    <property type="protein sequence ID" value="MDR7378374.1"/>
    <property type="molecule type" value="Genomic_DNA"/>
</dbReference>
<comment type="caution">
    <text evidence="6">The sequence shown here is derived from an EMBL/GenBank/DDBJ whole genome shotgun (WGS) entry which is preliminary data.</text>
</comment>
<evidence type="ECO:0000256" key="1">
    <source>
        <dbReference type="ARBA" id="ARBA00012528"/>
    </source>
</evidence>
<name>A0ABU2CAK2_9BURK</name>
<dbReference type="InterPro" id="IPR050469">
    <property type="entry name" value="Diguanylate_Cyclase"/>
</dbReference>
<comment type="catalytic activity">
    <reaction evidence="2">
        <text>2 GTP = 3',3'-c-di-GMP + 2 diphosphate</text>
        <dbReference type="Rhea" id="RHEA:24898"/>
        <dbReference type="ChEBI" id="CHEBI:33019"/>
        <dbReference type="ChEBI" id="CHEBI:37565"/>
        <dbReference type="ChEBI" id="CHEBI:58805"/>
        <dbReference type="EC" id="2.7.7.65"/>
    </reaction>
</comment>
<evidence type="ECO:0000256" key="3">
    <source>
        <dbReference type="SAM" id="Coils"/>
    </source>
</evidence>
<feature type="transmembrane region" description="Helical" evidence="4">
    <location>
        <begin position="7"/>
        <end position="26"/>
    </location>
</feature>
<dbReference type="CDD" id="cd01949">
    <property type="entry name" value="GGDEF"/>
    <property type="match status" value="1"/>
</dbReference>
<dbReference type="Pfam" id="PF13492">
    <property type="entry name" value="GAF_3"/>
    <property type="match status" value="1"/>
</dbReference>
<evidence type="ECO:0000313" key="6">
    <source>
        <dbReference type="EMBL" id="MDR7378374.1"/>
    </source>
</evidence>
<dbReference type="PANTHER" id="PTHR45138:SF9">
    <property type="entry name" value="DIGUANYLATE CYCLASE DGCM-RELATED"/>
    <property type="match status" value="1"/>
</dbReference>
<dbReference type="Pfam" id="PF05227">
    <property type="entry name" value="CHASE3"/>
    <property type="match status" value="1"/>
</dbReference>
<dbReference type="PANTHER" id="PTHR45138">
    <property type="entry name" value="REGULATORY COMPONENTS OF SENSORY TRANSDUCTION SYSTEM"/>
    <property type="match status" value="1"/>
</dbReference>
<protein>
    <recommendedName>
        <fullName evidence="1">diguanylate cyclase</fullName>
        <ecNumber evidence="1">2.7.7.65</ecNumber>
    </recommendedName>
</protein>
<dbReference type="Proteomes" id="UP001180487">
    <property type="component" value="Unassembled WGS sequence"/>
</dbReference>
<dbReference type="NCBIfam" id="TIGR00254">
    <property type="entry name" value="GGDEF"/>
    <property type="match status" value="1"/>
</dbReference>
<dbReference type="Pfam" id="PF00990">
    <property type="entry name" value="GGDEF"/>
    <property type="match status" value="1"/>
</dbReference>
<dbReference type="SMART" id="SM00065">
    <property type="entry name" value="GAF"/>
    <property type="match status" value="1"/>
</dbReference>
<dbReference type="SUPFAM" id="SSF55073">
    <property type="entry name" value="Nucleotide cyclase"/>
    <property type="match status" value="1"/>
</dbReference>
<gene>
    <name evidence="6" type="ORF">J2X19_003053</name>
</gene>
<feature type="domain" description="GGDEF" evidence="5">
    <location>
        <begin position="426"/>
        <end position="560"/>
    </location>
</feature>
<evidence type="ECO:0000313" key="7">
    <source>
        <dbReference type="Proteomes" id="UP001180487"/>
    </source>
</evidence>
<keyword evidence="4" id="KW-0812">Transmembrane</keyword>
<dbReference type="CDD" id="cd19410">
    <property type="entry name" value="HK9-like_sensor"/>
    <property type="match status" value="1"/>
</dbReference>
<keyword evidence="3" id="KW-0175">Coiled coil</keyword>
<dbReference type="Gene3D" id="3.30.450.40">
    <property type="match status" value="1"/>
</dbReference>
<keyword evidence="4" id="KW-0472">Membrane</keyword>